<gene>
    <name evidence="1" type="ORF">CKA38_14565</name>
</gene>
<dbReference type="KEGG" id="elut:CKA38_14565"/>
<dbReference type="OrthoDB" id="9910646at2"/>
<proteinExistence type="predicted"/>
<protein>
    <submittedName>
        <fullName evidence="1">Uncharacterized protein</fullName>
    </submittedName>
</protein>
<accession>A0A2U8E618</accession>
<evidence type="ECO:0000313" key="2">
    <source>
        <dbReference type="Proteomes" id="UP000244896"/>
    </source>
</evidence>
<keyword evidence="2" id="KW-1185">Reference proteome</keyword>
<name>A0A2U8E618_9BACT</name>
<dbReference type="AlphaFoldDB" id="A0A2U8E618"/>
<dbReference type="Proteomes" id="UP000244896">
    <property type="component" value="Chromosome"/>
</dbReference>
<sequence>MDNTIITLPSGATLEVQIASFATGNSLFKTLCRELKNSGVLATSGLALANLAGKDISIIVGPVLQAAGSDDVEHCLWECFKTCLYNNTRITRETFEPEEARGDYLKAAWEVLKTNLAPFFKGIDWKSLAASNAVSKGQKS</sequence>
<evidence type="ECO:0000313" key="1">
    <source>
        <dbReference type="EMBL" id="AWI10313.1"/>
    </source>
</evidence>
<organism evidence="1 2">
    <name type="scientific">Ereboglobus luteus</name>
    <dbReference type="NCBI Taxonomy" id="1796921"/>
    <lineage>
        <taxon>Bacteria</taxon>
        <taxon>Pseudomonadati</taxon>
        <taxon>Verrucomicrobiota</taxon>
        <taxon>Opitutia</taxon>
        <taxon>Opitutales</taxon>
        <taxon>Opitutaceae</taxon>
        <taxon>Ereboglobus</taxon>
    </lineage>
</organism>
<reference evidence="1 2" key="1">
    <citation type="journal article" date="2018" name="Syst. Appl. Microbiol.">
        <title>Ereboglobus luteus gen. nov. sp. nov. from cockroach guts, and new insights into the oxygen relationship of the genera Opitutus and Didymococcus (Verrucomicrobia: Opitutaceae).</title>
        <authorList>
            <person name="Tegtmeier D."/>
            <person name="Belitz A."/>
            <person name="Radek R."/>
            <person name="Heimerl T."/>
            <person name="Brune A."/>
        </authorList>
    </citation>
    <scope>NUCLEOTIDE SEQUENCE [LARGE SCALE GENOMIC DNA]</scope>
    <source>
        <strain evidence="1 2">Ho45</strain>
    </source>
</reference>
<dbReference type="RefSeq" id="WP_108826216.1">
    <property type="nucleotide sequence ID" value="NZ_CP023004.1"/>
</dbReference>
<dbReference type="EMBL" id="CP023004">
    <property type="protein sequence ID" value="AWI10313.1"/>
    <property type="molecule type" value="Genomic_DNA"/>
</dbReference>